<evidence type="ECO:0000259" key="12">
    <source>
        <dbReference type="PROSITE" id="PS51194"/>
    </source>
</evidence>
<evidence type="ECO:0000259" key="11">
    <source>
        <dbReference type="PROSITE" id="PS51192"/>
    </source>
</evidence>
<evidence type="ECO:0000256" key="7">
    <source>
        <dbReference type="ARBA" id="ARBA00047984"/>
    </source>
</evidence>
<name>A0A4W2GBA8_BOBOX</name>
<comment type="domain">
    <text evidence="9">The Q motif is unique to and characteristic of the DEAD box family of RNA helicases and controls ATP binding and hydrolysis.</text>
</comment>
<dbReference type="GO" id="GO:0005524">
    <property type="term" value="F:ATP binding"/>
    <property type="evidence" value="ECO:0007669"/>
    <property type="project" value="UniProtKB-UniRule"/>
</dbReference>
<dbReference type="Proteomes" id="UP000429181">
    <property type="component" value="Chromosome 15"/>
</dbReference>
<evidence type="ECO:0000259" key="13">
    <source>
        <dbReference type="PROSITE" id="PS51195"/>
    </source>
</evidence>
<evidence type="ECO:0000256" key="3">
    <source>
        <dbReference type="ARBA" id="ARBA00022806"/>
    </source>
</evidence>
<reference evidence="14 15" key="1">
    <citation type="submission" date="2018-11" db="EMBL/GenBank/DDBJ databases">
        <title>Haplotype-resolved cattle genomes.</title>
        <authorList>
            <person name="Low W.Y."/>
            <person name="Tearle R."/>
            <person name="Bickhart D.M."/>
            <person name="Rosen B.D."/>
            <person name="Koren S."/>
            <person name="Rhie A."/>
            <person name="Hiendleder S."/>
            <person name="Phillippy A.M."/>
            <person name="Smith T.P.L."/>
            <person name="Williams J.L."/>
        </authorList>
    </citation>
    <scope>NUCLEOTIDE SEQUENCE [LARGE SCALE GENOMIC DNA]</scope>
</reference>
<feature type="region of interest" description="Disordered" evidence="10">
    <location>
        <begin position="644"/>
        <end position="790"/>
    </location>
</feature>
<feature type="compositionally biased region" description="Basic and acidic residues" evidence="10">
    <location>
        <begin position="697"/>
        <end position="716"/>
    </location>
</feature>
<feature type="region of interest" description="Disordered" evidence="10">
    <location>
        <begin position="465"/>
        <end position="486"/>
    </location>
</feature>
<dbReference type="GO" id="GO:0003723">
    <property type="term" value="F:RNA binding"/>
    <property type="evidence" value="ECO:0007669"/>
    <property type="project" value="UniProtKB-UniRule"/>
</dbReference>
<evidence type="ECO:0000256" key="4">
    <source>
        <dbReference type="ARBA" id="ARBA00022840"/>
    </source>
</evidence>
<keyword evidence="3 9" id="KW-0347">Helicase</keyword>
<feature type="compositionally biased region" description="Basic and acidic residues" evidence="10">
    <location>
        <begin position="754"/>
        <end position="763"/>
    </location>
</feature>
<feature type="domain" description="Helicase C-terminal" evidence="12">
    <location>
        <begin position="287"/>
        <end position="452"/>
    </location>
</feature>
<feature type="compositionally biased region" description="Basic and acidic residues" evidence="10">
    <location>
        <begin position="595"/>
        <end position="605"/>
    </location>
</feature>
<comment type="function">
    <text evidence="9">RNA helicase.</text>
</comment>
<dbReference type="InterPro" id="IPR014001">
    <property type="entry name" value="Helicase_ATP-bd"/>
</dbReference>
<dbReference type="PROSITE" id="PS00039">
    <property type="entry name" value="DEAD_ATP_HELICASE"/>
    <property type="match status" value="1"/>
</dbReference>
<dbReference type="SMART" id="SM00490">
    <property type="entry name" value="HELICc"/>
    <property type="match status" value="1"/>
</dbReference>
<dbReference type="InterPro" id="IPR027417">
    <property type="entry name" value="P-loop_NTPase"/>
</dbReference>
<feature type="region of interest" description="Disordered" evidence="10">
    <location>
        <begin position="501"/>
        <end position="578"/>
    </location>
</feature>
<dbReference type="SUPFAM" id="SSF52540">
    <property type="entry name" value="P-loop containing nucleoside triphosphate hydrolases"/>
    <property type="match status" value="1"/>
</dbReference>
<keyword evidence="5 9" id="KW-0694">RNA-binding</keyword>
<feature type="compositionally biased region" description="Low complexity" evidence="10">
    <location>
        <begin position="543"/>
        <end position="552"/>
    </location>
</feature>
<evidence type="ECO:0000256" key="6">
    <source>
        <dbReference type="ARBA" id="ARBA00038084"/>
    </source>
</evidence>
<proteinExistence type="inferred from homology"/>
<evidence type="ECO:0000256" key="2">
    <source>
        <dbReference type="ARBA" id="ARBA00022801"/>
    </source>
</evidence>
<evidence type="ECO:0000256" key="10">
    <source>
        <dbReference type="SAM" id="MobiDB-lite"/>
    </source>
</evidence>
<protein>
    <recommendedName>
        <fullName evidence="9">ATP-dependent RNA helicase</fullName>
        <ecNumber evidence="9">3.6.4.13</ecNumber>
    </recommendedName>
</protein>
<dbReference type="CDD" id="cd18787">
    <property type="entry name" value="SF2_C_DEAD"/>
    <property type="match status" value="1"/>
</dbReference>
<dbReference type="GO" id="GO:0016787">
    <property type="term" value="F:hydrolase activity"/>
    <property type="evidence" value="ECO:0007669"/>
    <property type="project" value="UniProtKB-KW"/>
</dbReference>
<evidence type="ECO:0000256" key="5">
    <source>
        <dbReference type="ARBA" id="ARBA00022884"/>
    </source>
</evidence>
<dbReference type="FunFam" id="3.40.50.300:FF:000874">
    <property type="entry name" value="RNA helicase"/>
    <property type="match status" value="1"/>
</dbReference>
<evidence type="ECO:0000313" key="15">
    <source>
        <dbReference type="Proteomes" id="UP000429181"/>
    </source>
</evidence>
<dbReference type="SMART" id="SM00487">
    <property type="entry name" value="DEXDc"/>
    <property type="match status" value="1"/>
</dbReference>
<feature type="short sequence motif" description="Q motif" evidence="8">
    <location>
        <begin position="69"/>
        <end position="97"/>
    </location>
</feature>
<dbReference type="InterPro" id="IPR000629">
    <property type="entry name" value="RNA-helicase_DEAD-box_CS"/>
</dbReference>
<evidence type="ECO:0000256" key="1">
    <source>
        <dbReference type="ARBA" id="ARBA00022741"/>
    </source>
</evidence>
<dbReference type="Pfam" id="PF00270">
    <property type="entry name" value="DEAD"/>
    <property type="match status" value="1"/>
</dbReference>
<feature type="compositionally biased region" description="Acidic residues" evidence="10">
    <location>
        <begin position="522"/>
        <end position="534"/>
    </location>
</feature>
<dbReference type="Pfam" id="PF00271">
    <property type="entry name" value="Helicase_C"/>
    <property type="match status" value="1"/>
</dbReference>
<feature type="compositionally biased region" description="Basic residues" evidence="10">
    <location>
        <begin position="687"/>
        <end position="696"/>
    </location>
</feature>
<feature type="compositionally biased region" description="Acidic residues" evidence="10">
    <location>
        <begin position="717"/>
        <end position="732"/>
    </location>
</feature>
<sequence>MGKTADSRATGARPDPVRSFNRWKKKHSHKQSQKKQLRKQLKKPEWQVEREVISRLMQNYEKINVNEITRFSDFPLSKKTLKGLQEAQYRLVTEIQKQTIGLALQGKDVLGAAKTGSGKTLAFLVPVLEALYRLQWTSADGLGVLIISPTRELAYQTFEVLRKVGKNHDFSAGLIIGGKDLKHEAERINNINILVCTPGRLLQHMDETICFHATNLQMLVLDEADRILDMGFADTMNAIIENLPKKRQTLLFSATQTKSVKDLARLSLKNPEYVWVHEKAKYSTPATLEQNYIVCELQQKISVLYSFLRSHLKKKSIVFFSSCKEVQYLYRVFCRLRPGVSLLALHGRQQQMRRMEVYNEFVRKRAAVLFATDIAARGLDFPAVNWVLQFDCPEDANTYIHRAGRTARYKEDGEALLILLPSEEKGMVQQLLQKKVPVKEIKSLGLAVAPRIRFLQRMQKQPSKELVVSEDNKVTEPRAPSLTNDEVEEFRAYFNEKMSILQKGGKRPEGTGYRPDSGISDKEEDEKEDEEEMDEKLRRAKGSPLESVPSSEESQKDREAPVQFLDRDDEEDDDGLEADFFKVKRHNVFGLDLKENKTLQKKEPSKSSMKKKVTKIAEAKKVMKRNFKVNKKITFTDEGELVQQWPQVQKSVSKDTEEEDDAGGINLDKAKERLQEEDKFDKEEYRKKIKAKHREKRLKEREARREASKRQAKARDEEEAFLDWSDDDDDGFDPSTLPDPDKYRSSEESDSEDMENKISDIKKKQTMRKRNNSEVEDAGPASRDRKKTKWETLEPLDTGLSLAEDEELVLHLLKSQS</sequence>
<accession>A0A4W2GBA8</accession>
<dbReference type="Ensembl" id="ENSBIXT00005047605.1">
    <property type="protein sequence ID" value="ENSBIXP00005015271.1"/>
    <property type="gene ID" value="ENSBIXG00005019167.1"/>
</dbReference>
<evidence type="ECO:0000313" key="14">
    <source>
        <dbReference type="Ensembl" id="ENSBIXP00005015271.1"/>
    </source>
</evidence>
<keyword evidence="2 9" id="KW-0378">Hydrolase</keyword>
<feature type="domain" description="DEAD-box RNA helicase Q" evidence="13">
    <location>
        <begin position="69"/>
        <end position="97"/>
    </location>
</feature>
<keyword evidence="1 9" id="KW-0547">Nucleotide-binding</keyword>
<dbReference type="EC" id="3.6.4.13" evidence="9"/>
<dbReference type="GO" id="GO:0003724">
    <property type="term" value="F:RNA helicase activity"/>
    <property type="evidence" value="ECO:0007669"/>
    <property type="project" value="UniProtKB-EC"/>
</dbReference>
<feature type="domain" description="Helicase ATP-binding" evidence="11">
    <location>
        <begin position="100"/>
        <end position="274"/>
    </location>
</feature>
<dbReference type="GeneTree" id="ENSGT00550000074980"/>
<dbReference type="PANTHER" id="PTHR24031">
    <property type="entry name" value="RNA HELICASE"/>
    <property type="match status" value="1"/>
</dbReference>
<dbReference type="InterPro" id="IPR001650">
    <property type="entry name" value="Helicase_C-like"/>
</dbReference>
<comment type="similarity">
    <text evidence="6">Belongs to the DEAD box helicase family. DDX10/DBP4 subfamily.</text>
</comment>
<dbReference type="Gene3D" id="3.40.50.300">
    <property type="entry name" value="P-loop containing nucleotide triphosphate hydrolases"/>
    <property type="match status" value="2"/>
</dbReference>
<keyword evidence="4 9" id="KW-0067">ATP-binding</keyword>
<dbReference type="PROSITE" id="PS51192">
    <property type="entry name" value="HELICASE_ATP_BIND_1"/>
    <property type="match status" value="1"/>
</dbReference>
<feature type="compositionally biased region" description="Basic residues" evidence="10">
    <location>
        <begin position="21"/>
        <end position="41"/>
    </location>
</feature>
<dbReference type="PROSITE" id="PS51194">
    <property type="entry name" value="HELICASE_CTER"/>
    <property type="match status" value="1"/>
</dbReference>
<dbReference type="CDD" id="cd17941">
    <property type="entry name" value="DEADc_DDX10"/>
    <property type="match status" value="1"/>
</dbReference>
<dbReference type="AlphaFoldDB" id="A0A4W2GBA8"/>
<evidence type="ECO:0000256" key="9">
    <source>
        <dbReference type="RuleBase" id="RU365068"/>
    </source>
</evidence>
<feature type="region of interest" description="Disordered" evidence="10">
    <location>
        <begin position="1"/>
        <end position="42"/>
    </location>
</feature>
<organism evidence="14 15">
    <name type="scientific">Bos indicus x Bos taurus</name>
    <name type="common">Hybrid cattle</name>
    <dbReference type="NCBI Taxonomy" id="30522"/>
    <lineage>
        <taxon>Eukaryota</taxon>
        <taxon>Metazoa</taxon>
        <taxon>Chordata</taxon>
        <taxon>Craniata</taxon>
        <taxon>Vertebrata</taxon>
        <taxon>Euteleostomi</taxon>
        <taxon>Mammalia</taxon>
        <taxon>Eutheria</taxon>
        <taxon>Laurasiatheria</taxon>
        <taxon>Artiodactyla</taxon>
        <taxon>Ruminantia</taxon>
        <taxon>Pecora</taxon>
        <taxon>Bovidae</taxon>
        <taxon>Bovinae</taxon>
        <taxon>Bos</taxon>
    </lineage>
</organism>
<comment type="catalytic activity">
    <reaction evidence="7 9">
        <text>ATP + H2O = ADP + phosphate + H(+)</text>
        <dbReference type="Rhea" id="RHEA:13065"/>
        <dbReference type="ChEBI" id="CHEBI:15377"/>
        <dbReference type="ChEBI" id="CHEBI:15378"/>
        <dbReference type="ChEBI" id="CHEBI:30616"/>
        <dbReference type="ChEBI" id="CHEBI:43474"/>
        <dbReference type="ChEBI" id="CHEBI:456216"/>
        <dbReference type="EC" id="3.6.4.13"/>
    </reaction>
</comment>
<gene>
    <name evidence="14" type="primary">DDX10</name>
</gene>
<feature type="compositionally biased region" description="Acidic residues" evidence="10">
    <location>
        <begin position="567"/>
        <end position="577"/>
    </location>
</feature>
<dbReference type="PROSITE" id="PS51195">
    <property type="entry name" value="Q_MOTIF"/>
    <property type="match status" value="1"/>
</dbReference>
<dbReference type="InterPro" id="IPR011545">
    <property type="entry name" value="DEAD/DEAH_box_helicase_dom"/>
</dbReference>
<reference evidence="14" key="2">
    <citation type="submission" date="2025-08" db="UniProtKB">
        <authorList>
            <consortium name="Ensembl"/>
        </authorList>
    </citation>
    <scope>IDENTIFICATION</scope>
</reference>
<feature type="region of interest" description="Disordered" evidence="10">
    <location>
        <begin position="595"/>
        <end position="614"/>
    </location>
</feature>
<dbReference type="InterPro" id="IPR014014">
    <property type="entry name" value="RNA_helicase_DEAD_Q_motif"/>
</dbReference>
<feature type="compositionally biased region" description="Basic and acidic residues" evidence="10">
    <location>
        <begin position="668"/>
        <end position="686"/>
    </location>
</feature>
<evidence type="ECO:0000256" key="8">
    <source>
        <dbReference type="PROSITE-ProRule" id="PRU00552"/>
    </source>
</evidence>